<keyword evidence="5" id="KW-1185">Reference proteome</keyword>
<dbReference type="InterPro" id="IPR000182">
    <property type="entry name" value="GNAT_dom"/>
</dbReference>
<evidence type="ECO:0000259" key="3">
    <source>
        <dbReference type="PROSITE" id="PS51186"/>
    </source>
</evidence>
<evidence type="ECO:0000313" key="4">
    <source>
        <dbReference type="EMBL" id="OHV21483.1"/>
    </source>
</evidence>
<evidence type="ECO:0000256" key="1">
    <source>
        <dbReference type="ARBA" id="ARBA00022679"/>
    </source>
</evidence>
<dbReference type="SUPFAM" id="SSF55729">
    <property type="entry name" value="Acyl-CoA N-acyltransferases (Nat)"/>
    <property type="match status" value="1"/>
</dbReference>
<keyword evidence="2" id="KW-0012">Acyltransferase</keyword>
<dbReference type="GO" id="GO:0016747">
    <property type="term" value="F:acyltransferase activity, transferring groups other than amino-acyl groups"/>
    <property type="evidence" value="ECO:0007669"/>
    <property type="project" value="InterPro"/>
</dbReference>
<gene>
    <name evidence="4" type="ORF">BBK14_26465</name>
</gene>
<dbReference type="EMBL" id="MAXA01000253">
    <property type="protein sequence ID" value="OHV21483.1"/>
    <property type="molecule type" value="Genomic_DNA"/>
</dbReference>
<evidence type="ECO:0000313" key="5">
    <source>
        <dbReference type="Proteomes" id="UP000179769"/>
    </source>
</evidence>
<organism evidence="4 5">
    <name type="scientific">Parafrankia soli</name>
    <dbReference type="NCBI Taxonomy" id="2599596"/>
    <lineage>
        <taxon>Bacteria</taxon>
        <taxon>Bacillati</taxon>
        <taxon>Actinomycetota</taxon>
        <taxon>Actinomycetes</taxon>
        <taxon>Frankiales</taxon>
        <taxon>Frankiaceae</taxon>
        <taxon>Parafrankia</taxon>
    </lineage>
</organism>
<dbReference type="CDD" id="cd04301">
    <property type="entry name" value="NAT_SF"/>
    <property type="match status" value="1"/>
</dbReference>
<dbReference type="PROSITE" id="PS51186">
    <property type="entry name" value="GNAT"/>
    <property type="match status" value="1"/>
</dbReference>
<dbReference type="Gene3D" id="3.40.630.30">
    <property type="match status" value="1"/>
</dbReference>
<reference evidence="5" key="1">
    <citation type="submission" date="2016-07" db="EMBL/GenBank/DDBJ databases">
        <title>Frankia sp. NRRL B-16219 Genome sequencing.</title>
        <authorList>
            <person name="Ghodhbane-Gtari F."/>
            <person name="Swanson E."/>
            <person name="Gueddou A."/>
            <person name="Louati M."/>
            <person name="Nouioui I."/>
            <person name="Hezbri K."/>
            <person name="Abebe-Akele F."/>
            <person name="Simpson S."/>
            <person name="Morris K."/>
            <person name="Thomas K."/>
            <person name="Gtari M."/>
            <person name="Tisa L.S."/>
        </authorList>
    </citation>
    <scope>NUCLEOTIDE SEQUENCE [LARGE SCALE GENOMIC DNA]</scope>
    <source>
        <strain evidence="5">NRRL B-16219</strain>
    </source>
</reference>
<evidence type="ECO:0000256" key="2">
    <source>
        <dbReference type="ARBA" id="ARBA00023315"/>
    </source>
</evidence>
<comment type="caution">
    <text evidence="4">The sequence shown here is derived from an EMBL/GenBank/DDBJ whole genome shotgun (WGS) entry which is preliminary data.</text>
</comment>
<dbReference type="AlphaFoldDB" id="A0A1S1PEY2"/>
<feature type="domain" description="N-acetyltransferase" evidence="3">
    <location>
        <begin position="2"/>
        <end position="158"/>
    </location>
</feature>
<dbReference type="Proteomes" id="UP000179769">
    <property type="component" value="Unassembled WGS sequence"/>
</dbReference>
<sequence>MPRVRVAQAADAEQIARLLRAFNAEYDEPAPEQGWLADRVALLLGQGATAVLLLEASADRDDADGLTLTRFRPSLWDDADECYLAELYVRPALRGRGLGRILLTATMEHASRRGATYMDLTTTNADTAAVALYESVGFDRHERRGPGTDSYYFEIDLPGPDS</sequence>
<dbReference type="InterPro" id="IPR050832">
    <property type="entry name" value="Bact_Acetyltransf"/>
</dbReference>
<dbReference type="InterPro" id="IPR016181">
    <property type="entry name" value="Acyl_CoA_acyltransferase"/>
</dbReference>
<dbReference type="PANTHER" id="PTHR43877">
    <property type="entry name" value="AMINOALKYLPHOSPHONATE N-ACETYLTRANSFERASE-RELATED-RELATED"/>
    <property type="match status" value="1"/>
</dbReference>
<keyword evidence="1" id="KW-0808">Transferase</keyword>
<proteinExistence type="predicted"/>
<dbReference type="Pfam" id="PF00583">
    <property type="entry name" value="Acetyltransf_1"/>
    <property type="match status" value="1"/>
</dbReference>
<accession>A0A1S1PEY2</accession>
<name>A0A1S1PEY2_9ACTN</name>
<protein>
    <recommendedName>
        <fullName evidence="3">N-acetyltransferase domain-containing protein</fullName>
    </recommendedName>
</protein>